<feature type="region of interest" description="Disordered" evidence="1">
    <location>
        <begin position="1"/>
        <end position="21"/>
    </location>
</feature>
<gene>
    <name evidence="2" type="ORF">MSZNOR_4254</name>
</gene>
<sequence>MSCARYGARSTERGPRVPDPRGGVYQRCDRCLHRPQNARSYPPAYEHASGRIRYVLQPLGLVRLETQNAPFWGVFLRLNPGGSEDIVAEYEPFGGIYYSLNLNHASSGTDFPVNWSKMHHDGAFWVRAERSLDVRVHRYPYAPAQNSFFEKSLALILLCKR</sequence>
<organism evidence="2 3">
    <name type="scientific">Methylocaldum szegediense</name>
    <dbReference type="NCBI Taxonomy" id="73780"/>
    <lineage>
        <taxon>Bacteria</taxon>
        <taxon>Pseudomonadati</taxon>
        <taxon>Pseudomonadota</taxon>
        <taxon>Gammaproteobacteria</taxon>
        <taxon>Methylococcales</taxon>
        <taxon>Methylococcaceae</taxon>
        <taxon>Methylocaldum</taxon>
    </lineage>
</organism>
<protein>
    <submittedName>
        <fullName evidence="2">Uncharacterized protein</fullName>
    </submittedName>
</protein>
<dbReference type="EMBL" id="OX458333">
    <property type="protein sequence ID" value="CAI8941658.1"/>
    <property type="molecule type" value="Genomic_DNA"/>
</dbReference>
<dbReference type="Proteomes" id="UP001162030">
    <property type="component" value="Chromosome"/>
</dbReference>
<name>A0ABM9I7G1_9GAMM</name>
<proteinExistence type="predicted"/>
<feature type="compositionally biased region" description="Basic and acidic residues" evidence="1">
    <location>
        <begin position="10"/>
        <end position="19"/>
    </location>
</feature>
<accession>A0ABM9I7G1</accession>
<reference evidence="2 3" key="1">
    <citation type="submission" date="2023-03" db="EMBL/GenBank/DDBJ databases">
        <authorList>
            <person name="Pearce D."/>
        </authorList>
    </citation>
    <scope>NUCLEOTIDE SEQUENCE [LARGE SCALE GENOMIC DNA]</scope>
    <source>
        <strain evidence="2">Msz</strain>
    </source>
</reference>
<keyword evidence="3" id="KW-1185">Reference proteome</keyword>
<evidence type="ECO:0000256" key="1">
    <source>
        <dbReference type="SAM" id="MobiDB-lite"/>
    </source>
</evidence>
<evidence type="ECO:0000313" key="2">
    <source>
        <dbReference type="EMBL" id="CAI8941658.1"/>
    </source>
</evidence>
<evidence type="ECO:0000313" key="3">
    <source>
        <dbReference type="Proteomes" id="UP001162030"/>
    </source>
</evidence>